<proteinExistence type="predicted"/>
<organism evidence="1 2">
    <name type="scientific">Coptotermes formosanus</name>
    <name type="common">Formosan subterranean termite</name>
    <dbReference type="NCBI Taxonomy" id="36987"/>
    <lineage>
        <taxon>Eukaryota</taxon>
        <taxon>Metazoa</taxon>
        <taxon>Ecdysozoa</taxon>
        <taxon>Arthropoda</taxon>
        <taxon>Hexapoda</taxon>
        <taxon>Insecta</taxon>
        <taxon>Pterygota</taxon>
        <taxon>Neoptera</taxon>
        <taxon>Polyneoptera</taxon>
        <taxon>Dictyoptera</taxon>
        <taxon>Blattodea</taxon>
        <taxon>Blattoidea</taxon>
        <taxon>Termitoidae</taxon>
        <taxon>Rhinotermitidae</taxon>
        <taxon>Coptotermes</taxon>
    </lineage>
</organism>
<dbReference type="InterPro" id="IPR013783">
    <property type="entry name" value="Ig-like_fold"/>
</dbReference>
<dbReference type="OrthoDB" id="10012075at2759"/>
<reference evidence="2" key="1">
    <citation type="submission" date="2020-01" db="EMBL/GenBank/DDBJ databases">
        <title>Draft genome sequence of the Termite Coptotermes fromosanus.</title>
        <authorList>
            <person name="Itakura S."/>
            <person name="Yosikawa Y."/>
            <person name="Umezawa K."/>
        </authorList>
    </citation>
    <scope>NUCLEOTIDE SEQUENCE [LARGE SCALE GENOMIC DNA]</scope>
</reference>
<sequence length="55" mass="6183">LLPRFAEPIPNVTVTIGRDALLACVVDNLRGYKVIHWTVYTAPHLVSLSVRKQKL</sequence>
<evidence type="ECO:0000313" key="1">
    <source>
        <dbReference type="EMBL" id="GFG32009.1"/>
    </source>
</evidence>
<dbReference type="EMBL" id="BLKM01011093">
    <property type="protein sequence ID" value="GFG32009.1"/>
    <property type="molecule type" value="Genomic_DNA"/>
</dbReference>
<feature type="non-terminal residue" evidence="1">
    <location>
        <position position="55"/>
    </location>
</feature>
<accession>A0A6L2PHH0</accession>
<dbReference type="Gene3D" id="2.60.40.10">
    <property type="entry name" value="Immunoglobulins"/>
    <property type="match status" value="1"/>
</dbReference>
<name>A0A6L2PHH0_COPFO</name>
<dbReference type="AlphaFoldDB" id="A0A6L2PHH0"/>
<evidence type="ECO:0000313" key="2">
    <source>
        <dbReference type="Proteomes" id="UP000502823"/>
    </source>
</evidence>
<keyword evidence="2" id="KW-1185">Reference proteome</keyword>
<dbReference type="InParanoid" id="A0A6L2PHH0"/>
<evidence type="ECO:0008006" key="3">
    <source>
        <dbReference type="Google" id="ProtNLM"/>
    </source>
</evidence>
<feature type="non-terminal residue" evidence="1">
    <location>
        <position position="1"/>
    </location>
</feature>
<comment type="caution">
    <text evidence="1">The sequence shown here is derived from an EMBL/GenBank/DDBJ whole genome shotgun (WGS) entry which is preliminary data.</text>
</comment>
<protein>
    <recommendedName>
        <fullName evidence="3">Ig-like domain-containing protein</fullName>
    </recommendedName>
</protein>
<dbReference type="Proteomes" id="UP000502823">
    <property type="component" value="Unassembled WGS sequence"/>
</dbReference>
<gene>
    <name evidence="1" type="ORF">Cfor_08529</name>
</gene>